<dbReference type="EMBL" id="JBHRUJ010000017">
    <property type="protein sequence ID" value="MFC3212390.1"/>
    <property type="molecule type" value="Genomic_DNA"/>
</dbReference>
<protein>
    <submittedName>
        <fullName evidence="1">Uncharacterized protein</fullName>
    </submittedName>
</protein>
<gene>
    <name evidence="1" type="ORF">ACFOEJ_14975</name>
</gene>
<evidence type="ECO:0000313" key="1">
    <source>
        <dbReference type="EMBL" id="MFC3212390.1"/>
    </source>
</evidence>
<reference evidence="2" key="1">
    <citation type="journal article" date="2019" name="Int. J. Syst. Evol. Microbiol.">
        <title>The Global Catalogue of Microorganisms (GCM) 10K type strain sequencing project: providing services to taxonomists for standard genome sequencing and annotation.</title>
        <authorList>
            <consortium name="The Broad Institute Genomics Platform"/>
            <consortium name="The Broad Institute Genome Sequencing Center for Infectious Disease"/>
            <person name="Wu L."/>
            <person name="Ma J."/>
        </authorList>
    </citation>
    <scope>NUCLEOTIDE SEQUENCE [LARGE SCALE GENOMIC DNA]</scope>
    <source>
        <strain evidence="2">CCM 320</strain>
    </source>
</reference>
<dbReference type="RefSeq" id="WP_117312896.1">
    <property type="nucleotide sequence ID" value="NZ_JBHRUJ010000017.1"/>
</dbReference>
<name>A0ABV7KS81_PLAOK</name>
<dbReference type="Proteomes" id="UP001595625">
    <property type="component" value="Unassembled WGS sequence"/>
</dbReference>
<sequence length="68" mass="7620">MKWLAILILTGGWLLTGCQDIQEETADIQPNTGQELDRSAFSPLPQIDVIEVASSGEIKNRDRFQTFL</sequence>
<keyword evidence="2" id="KW-1185">Reference proteome</keyword>
<dbReference type="PROSITE" id="PS51257">
    <property type="entry name" value="PROKAR_LIPOPROTEIN"/>
    <property type="match status" value="1"/>
</dbReference>
<comment type="caution">
    <text evidence="1">The sequence shown here is derived from an EMBL/GenBank/DDBJ whole genome shotgun (WGS) entry which is preliminary data.</text>
</comment>
<organism evidence="1 2">
    <name type="scientific">Planomicrobium okeanokoites</name>
    <name type="common">Planococcus okeanokoites</name>
    <name type="synonym">Flavobacterium okeanokoites</name>
    <dbReference type="NCBI Taxonomy" id="244"/>
    <lineage>
        <taxon>Bacteria</taxon>
        <taxon>Bacillati</taxon>
        <taxon>Bacillota</taxon>
        <taxon>Bacilli</taxon>
        <taxon>Bacillales</taxon>
        <taxon>Caryophanaceae</taxon>
        <taxon>Planomicrobium</taxon>
    </lineage>
</organism>
<accession>A0ABV7KS81</accession>
<evidence type="ECO:0000313" key="2">
    <source>
        <dbReference type="Proteomes" id="UP001595625"/>
    </source>
</evidence>
<proteinExistence type="predicted"/>